<name>N1JPT2_BLUG1</name>
<dbReference type="AlphaFoldDB" id="N1JPT2"/>
<dbReference type="EMBL" id="CAUH01006722">
    <property type="protein sequence ID" value="CCU82641.1"/>
    <property type="molecule type" value="Genomic_DNA"/>
</dbReference>
<proteinExistence type="predicted"/>
<dbReference type="InParanoid" id="N1JPT2"/>
<evidence type="ECO:0000313" key="1">
    <source>
        <dbReference type="EMBL" id="CCU82641.1"/>
    </source>
</evidence>
<dbReference type="HOGENOM" id="CLU_2196494_0_0_1"/>
<gene>
    <name evidence="1" type="ORF">BGHDH14_bghG006722000001001</name>
</gene>
<comment type="caution">
    <text evidence="1">The sequence shown here is derived from an EMBL/GenBank/DDBJ whole genome shotgun (WGS) entry which is preliminary data.</text>
</comment>
<dbReference type="Proteomes" id="UP000015441">
    <property type="component" value="Unassembled WGS sequence"/>
</dbReference>
<accession>N1JPT2</accession>
<protein>
    <submittedName>
        <fullName evidence="1">Uncharacterized protein</fullName>
    </submittedName>
</protein>
<sequence>MPKIYRFAVGLFVGEYLQRNIFHASGADLPIGEPEKILNDYVCRDQCFKGTAVEESVELACAVMHTMSSQGIFPALLEESKLFGRDSGTLLTWPILHENVADVHGRRC</sequence>
<reference evidence="1 2" key="1">
    <citation type="journal article" date="2010" name="Science">
        <title>Genome expansion and gene loss in powdery mildew fungi reveal tradeoffs in extreme parasitism.</title>
        <authorList>
            <person name="Spanu P.D."/>
            <person name="Abbott J.C."/>
            <person name="Amselem J."/>
            <person name="Burgis T.A."/>
            <person name="Soanes D.M."/>
            <person name="Stueber K."/>
            <person name="Ver Loren van Themaat E."/>
            <person name="Brown J.K.M."/>
            <person name="Butcher S.A."/>
            <person name="Gurr S.J."/>
            <person name="Lebrun M.-H."/>
            <person name="Ridout C.J."/>
            <person name="Schulze-Lefert P."/>
            <person name="Talbot N.J."/>
            <person name="Ahmadinejad N."/>
            <person name="Ametz C."/>
            <person name="Barton G.R."/>
            <person name="Benjdia M."/>
            <person name="Bidzinski P."/>
            <person name="Bindschedler L.V."/>
            <person name="Both M."/>
            <person name="Brewer M.T."/>
            <person name="Cadle-Davidson L."/>
            <person name="Cadle-Davidson M.M."/>
            <person name="Collemare J."/>
            <person name="Cramer R."/>
            <person name="Frenkel O."/>
            <person name="Godfrey D."/>
            <person name="Harriman J."/>
            <person name="Hoede C."/>
            <person name="King B.C."/>
            <person name="Klages S."/>
            <person name="Kleemann J."/>
            <person name="Knoll D."/>
            <person name="Koti P.S."/>
            <person name="Kreplak J."/>
            <person name="Lopez-Ruiz F.J."/>
            <person name="Lu X."/>
            <person name="Maekawa T."/>
            <person name="Mahanil S."/>
            <person name="Micali C."/>
            <person name="Milgroom M.G."/>
            <person name="Montana G."/>
            <person name="Noir S."/>
            <person name="O'Connell R.J."/>
            <person name="Oberhaensli S."/>
            <person name="Parlange F."/>
            <person name="Pedersen C."/>
            <person name="Quesneville H."/>
            <person name="Reinhardt R."/>
            <person name="Rott M."/>
            <person name="Sacristan S."/>
            <person name="Schmidt S.M."/>
            <person name="Schoen M."/>
            <person name="Skamnioti P."/>
            <person name="Sommer H."/>
            <person name="Stephens A."/>
            <person name="Takahara H."/>
            <person name="Thordal-Christensen H."/>
            <person name="Vigouroux M."/>
            <person name="Wessling R."/>
            <person name="Wicker T."/>
            <person name="Panstruga R."/>
        </authorList>
    </citation>
    <scope>NUCLEOTIDE SEQUENCE [LARGE SCALE GENOMIC DNA]</scope>
    <source>
        <strain evidence="1">DH14</strain>
    </source>
</reference>
<keyword evidence="2" id="KW-1185">Reference proteome</keyword>
<evidence type="ECO:0000313" key="2">
    <source>
        <dbReference type="Proteomes" id="UP000015441"/>
    </source>
</evidence>
<organism evidence="1 2">
    <name type="scientific">Blumeria graminis f. sp. hordei (strain DH14)</name>
    <name type="common">Barley powdery mildew</name>
    <name type="synonym">Oidium monilioides f. sp. hordei</name>
    <dbReference type="NCBI Taxonomy" id="546991"/>
    <lineage>
        <taxon>Eukaryota</taxon>
        <taxon>Fungi</taxon>
        <taxon>Dikarya</taxon>
        <taxon>Ascomycota</taxon>
        <taxon>Pezizomycotina</taxon>
        <taxon>Leotiomycetes</taxon>
        <taxon>Erysiphales</taxon>
        <taxon>Erysiphaceae</taxon>
        <taxon>Blumeria</taxon>
        <taxon>Blumeria hordei</taxon>
    </lineage>
</organism>